<evidence type="ECO:0000313" key="4">
    <source>
        <dbReference type="Proteomes" id="UP000596938"/>
    </source>
</evidence>
<dbReference type="InterPro" id="IPR028939">
    <property type="entry name" value="P5C_Rdtase_cat_N"/>
</dbReference>
<dbReference type="PANTHER" id="PTHR14239:SF10">
    <property type="entry name" value="REDUCTASE"/>
    <property type="match status" value="1"/>
</dbReference>
<dbReference type="Pfam" id="PF03807">
    <property type="entry name" value="F420_oxidored"/>
    <property type="match status" value="1"/>
</dbReference>
<dbReference type="RefSeq" id="WP_229666514.1">
    <property type="nucleotide sequence ID" value="NZ_BAAAWV010000001.1"/>
</dbReference>
<evidence type="ECO:0000313" key="3">
    <source>
        <dbReference type="EMBL" id="GGH06927.1"/>
    </source>
</evidence>
<gene>
    <name evidence="3" type="ORF">GCM10011577_34250</name>
</gene>
<feature type="domain" description="Pyrroline-5-carboxylate reductase catalytic N-terminal" evidence="2">
    <location>
        <begin position="18"/>
        <end position="107"/>
    </location>
</feature>
<dbReference type="SUPFAM" id="SSF51735">
    <property type="entry name" value="NAD(P)-binding Rossmann-fold domains"/>
    <property type="match status" value="1"/>
</dbReference>
<proteinExistence type="predicted"/>
<reference evidence="4" key="1">
    <citation type="journal article" date="2019" name="Int. J. Syst. Evol. Microbiol.">
        <title>The Global Catalogue of Microorganisms (GCM) 10K type strain sequencing project: providing services to taxonomists for standard genome sequencing and annotation.</title>
        <authorList>
            <consortium name="The Broad Institute Genomics Platform"/>
            <consortium name="The Broad Institute Genome Sequencing Center for Infectious Disease"/>
            <person name="Wu L."/>
            <person name="Ma J."/>
        </authorList>
    </citation>
    <scope>NUCLEOTIDE SEQUENCE [LARGE SCALE GENOMIC DNA]</scope>
    <source>
        <strain evidence="4">CGMCC 1.1927</strain>
    </source>
</reference>
<dbReference type="PANTHER" id="PTHR14239">
    <property type="entry name" value="DUDULIN-RELATED"/>
    <property type="match status" value="1"/>
</dbReference>
<organism evidence="3 4">
    <name type="scientific">Pseudarthrobacter polychromogenes</name>
    <dbReference type="NCBI Taxonomy" id="1676"/>
    <lineage>
        <taxon>Bacteria</taxon>
        <taxon>Bacillati</taxon>
        <taxon>Actinomycetota</taxon>
        <taxon>Actinomycetes</taxon>
        <taxon>Micrococcales</taxon>
        <taxon>Micrococcaceae</taxon>
        <taxon>Pseudarthrobacter</taxon>
    </lineage>
</organism>
<evidence type="ECO:0000256" key="1">
    <source>
        <dbReference type="ARBA" id="ARBA00023002"/>
    </source>
</evidence>
<keyword evidence="1" id="KW-0560">Oxidoreductase</keyword>
<sequence>MTNLLARIFGKKNPMTDITIIGNGNMARGIATRALAANKTVEILSQDAGKAQALAAELGAGVTSGTTAQDPRGGIVVLAVPFDAAKSVVSTYGAALAGKTIVDITNPVNFETFDSLVVEPGTSAAEEIAALAPSSASVVKAFNTTFAGTLVAGESDGQPLDVFIAGDDDAAARAVSGFVSAAGMRPLVVGPLKRARELEGFQFVLMTLQANPEFADFNWDTGLKVTN</sequence>
<dbReference type="InterPro" id="IPR036291">
    <property type="entry name" value="NAD(P)-bd_dom_sf"/>
</dbReference>
<protein>
    <submittedName>
        <fullName evidence="3">NADP oxidoreductase</fullName>
    </submittedName>
</protein>
<dbReference type="Gene3D" id="3.40.50.720">
    <property type="entry name" value="NAD(P)-binding Rossmann-like Domain"/>
    <property type="match status" value="1"/>
</dbReference>
<keyword evidence="4" id="KW-1185">Reference proteome</keyword>
<accession>A0ABQ1XZ60</accession>
<evidence type="ECO:0000259" key="2">
    <source>
        <dbReference type="Pfam" id="PF03807"/>
    </source>
</evidence>
<name>A0ABQ1XZ60_9MICC</name>
<dbReference type="InterPro" id="IPR051267">
    <property type="entry name" value="STEAP_metalloreductase"/>
</dbReference>
<comment type="caution">
    <text evidence="3">The sequence shown here is derived from an EMBL/GenBank/DDBJ whole genome shotgun (WGS) entry which is preliminary data.</text>
</comment>
<dbReference type="EMBL" id="BMKU01000013">
    <property type="protein sequence ID" value="GGH06927.1"/>
    <property type="molecule type" value="Genomic_DNA"/>
</dbReference>
<dbReference type="Proteomes" id="UP000596938">
    <property type="component" value="Unassembled WGS sequence"/>
</dbReference>